<dbReference type="CDD" id="cd03257">
    <property type="entry name" value="ABC_NikE_OppD_transporters"/>
    <property type="match status" value="1"/>
</dbReference>
<sequence>MSDLLTVRDLSKVFGTWSQTHAVDGVSFTMPATPTIVNLVGESGSGKSTISRMILGLEKPTSGSVLYKGQDIFAQNSAWRHGFRREVQVVFQDPYSAYNPIYKIERVFNLPIRRFGLASGKAESQEMIRESLRAVDLRPEEVLGKYPHQLSGGQRQRVMLARLHLIRPQLIIADEPISMIDASMQASFLNILLDFRDRLGISTLFITHDLSTARYLGGEILVLYKGRIAEHGATDSVSRQPHHPYARLLMESIPIADPRRRWENSLPPAPDIETATAAQRERRDRCLFAERCRFVMPVCWNARPGLIDLGDDPETGQVRTAVSCYLWNTPTESKTDLATAELEPAVIEKSVETM</sequence>
<dbReference type="Pfam" id="PF08352">
    <property type="entry name" value="oligo_HPY"/>
    <property type="match status" value="1"/>
</dbReference>
<dbReference type="NCBIfam" id="TIGR01727">
    <property type="entry name" value="oligo_HPY"/>
    <property type="match status" value="1"/>
</dbReference>
<dbReference type="PANTHER" id="PTHR43230:SF3">
    <property type="entry name" value="ABC-TYPE DIPEPTIDE_OLIGOPEPTIDE TRANSPORT SYSTEM, ATPASE COMPONENT"/>
    <property type="match status" value="1"/>
</dbReference>
<dbReference type="InterPro" id="IPR013563">
    <property type="entry name" value="Oligopep_ABC_C"/>
</dbReference>
<evidence type="ECO:0000313" key="5">
    <source>
        <dbReference type="EMBL" id="CUS03265.2"/>
    </source>
</evidence>
<protein>
    <submittedName>
        <fullName evidence="5">ABC transporter related protein (Modular protein)</fullName>
    </submittedName>
</protein>
<dbReference type="PANTHER" id="PTHR43230">
    <property type="entry name" value="ABC-TYPE DIPEPTIDE/OLIGOPEPTIDE TRANSPORT SYSTEM, ATPASE COMPONENT"/>
    <property type="match status" value="1"/>
</dbReference>
<dbReference type="EMBL" id="LN890655">
    <property type="protein sequence ID" value="CUS03265.2"/>
    <property type="molecule type" value="Genomic_DNA"/>
</dbReference>
<evidence type="ECO:0000313" key="6">
    <source>
        <dbReference type="Proteomes" id="UP000215027"/>
    </source>
</evidence>
<organism evidence="5 6">
    <name type="scientific">Candidatus Promineifilum breve</name>
    <dbReference type="NCBI Taxonomy" id="1806508"/>
    <lineage>
        <taxon>Bacteria</taxon>
        <taxon>Bacillati</taxon>
        <taxon>Chloroflexota</taxon>
        <taxon>Ardenticatenia</taxon>
        <taxon>Candidatus Promineifilales</taxon>
        <taxon>Candidatus Promineifilaceae</taxon>
        <taxon>Candidatus Promineifilum</taxon>
    </lineage>
</organism>
<keyword evidence="3" id="KW-0067">ATP-binding</keyword>
<dbReference type="SMART" id="SM00382">
    <property type="entry name" value="AAA"/>
    <property type="match status" value="1"/>
</dbReference>
<keyword evidence="2" id="KW-0547">Nucleotide-binding</keyword>
<feature type="domain" description="ABC transporter" evidence="4">
    <location>
        <begin position="5"/>
        <end position="250"/>
    </location>
</feature>
<dbReference type="Pfam" id="PF00005">
    <property type="entry name" value="ABC_tran"/>
    <property type="match status" value="1"/>
</dbReference>
<dbReference type="SUPFAM" id="SSF52540">
    <property type="entry name" value="P-loop containing nucleoside triphosphate hydrolases"/>
    <property type="match status" value="1"/>
</dbReference>
<reference evidence="5" key="1">
    <citation type="submission" date="2016-01" db="EMBL/GenBank/DDBJ databases">
        <authorList>
            <person name="Mcilroy J.S."/>
            <person name="Karst M S."/>
            <person name="Albertsen M."/>
        </authorList>
    </citation>
    <scope>NUCLEOTIDE SEQUENCE</scope>
    <source>
        <strain evidence="5">Cfx-K</strain>
    </source>
</reference>
<gene>
    <name evidence="5" type="ORF">CFX0092_A1387</name>
</gene>
<evidence type="ECO:0000256" key="1">
    <source>
        <dbReference type="ARBA" id="ARBA00022448"/>
    </source>
</evidence>
<dbReference type="InterPro" id="IPR003439">
    <property type="entry name" value="ABC_transporter-like_ATP-bd"/>
</dbReference>
<evidence type="ECO:0000259" key="4">
    <source>
        <dbReference type="PROSITE" id="PS50893"/>
    </source>
</evidence>
<keyword evidence="1" id="KW-0813">Transport</keyword>
<name>A0A160T3P6_9CHLR</name>
<dbReference type="KEGG" id="pbf:CFX0092_A1387"/>
<proteinExistence type="predicted"/>
<dbReference type="AlphaFoldDB" id="A0A160T3P6"/>
<dbReference type="GO" id="GO:0016887">
    <property type="term" value="F:ATP hydrolysis activity"/>
    <property type="evidence" value="ECO:0007669"/>
    <property type="project" value="InterPro"/>
</dbReference>
<dbReference type="Gene3D" id="3.40.50.300">
    <property type="entry name" value="P-loop containing nucleotide triphosphate hydrolases"/>
    <property type="match status" value="1"/>
</dbReference>
<dbReference type="RefSeq" id="WP_162292448.1">
    <property type="nucleotide sequence ID" value="NZ_LN890655.1"/>
</dbReference>
<dbReference type="InterPro" id="IPR027417">
    <property type="entry name" value="P-loop_NTPase"/>
</dbReference>
<dbReference type="InterPro" id="IPR003593">
    <property type="entry name" value="AAA+_ATPase"/>
</dbReference>
<evidence type="ECO:0000256" key="3">
    <source>
        <dbReference type="ARBA" id="ARBA00022840"/>
    </source>
</evidence>
<dbReference type="Proteomes" id="UP000215027">
    <property type="component" value="Chromosome I"/>
</dbReference>
<dbReference type="PROSITE" id="PS50893">
    <property type="entry name" value="ABC_TRANSPORTER_2"/>
    <property type="match status" value="1"/>
</dbReference>
<evidence type="ECO:0000256" key="2">
    <source>
        <dbReference type="ARBA" id="ARBA00022741"/>
    </source>
</evidence>
<keyword evidence="6" id="KW-1185">Reference proteome</keyword>
<dbReference type="GO" id="GO:0015833">
    <property type="term" value="P:peptide transport"/>
    <property type="evidence" value="ECO:0007669"/>
    <property type="project" value="InterPro"/>
</dbReference>
<dbReference type="GO" id="GO:0005524">
    <property type="term" value="F:ATP binding"/>
    <property type="evidence" value="ECO:0007669"/>
    <property type="project" value="UniProtKB-KW"/>
</dbReference>
<accession>A0A160T3P6</accession>